<evidence type="ECO:0000256" key="1">
    <source>
        <dbReference type="SAM" id="MobiDB-lite"/>
    </source>
</evidence>
<name>A0A1Y2G6X9_9FUNG</name>
<proteinExistence type="predicted"/>
<sequence>MTRPASSGALPRPSSIHFASTSEDGNRNPVPAHAEDENESSSSGASSPRILRSIPLFKSWTTDTMRGSSSRPDNRRSSWSNLTERLRTSSHSRSRNQSIDDEQVTKDKRKSYGGDDFVFKYSGRRSSDFMGAYADVAKAQALYMERLREEQLRKNIKKNIDGLPIPPPVERRRSSVTHLLGMDKPLLSR</sequence>
<feature type="compositionally biased region" description="Polar residues" evidence="1">
    <location>
        <begin position="59"/>
        <end position="87"/>
    </location>
</feature>
<dbReference type="OrthoDB" id="2381832at2759"/>
<feature type="region of interest" description="Disordered" evidence="1">
    <location>
        <begin position="1"/>
        <end position="109"/>
    </location>
</feature>
<evidence type="ECO:0000313" key="2">
    <source>
        <dbReference type="EMBL" id="ORY99585.1"/>
    </source>
</evidence>
<organism evidence="2 3">
    <name type="scientific">Lobosporangium transversale</name>
    <dbReference type="NCBI Taxonomy" id="64571"/>
    <lineage>
        <taxon>Eukaryota</taxon>
        <taxon>Fungi</taxon>
        <taxon>Fungi incertae sedis</taxon>
        <taxon>Mucoromycota</taxon>
        <taxon>Mortierellomycotina</taxon>
        <taxon>Mortierellomycetes</taxon>
        <taxon>Mortierellales</taxon>
        <taxon>Mortierellaceae</taxon>
        <taxon>Lobosporangium</taxon>
    </lineage>
</organism>
<reference evidence="2 3" key="1">
    <citation type="submission" date="2016-07" db="EMBL/GenBank/DDBJ databases">
        <title>Pervasive Adenine N6-methylation of Active Genes in Fungi.</title>
        <authorList>
            <consortium name="DOE Joint Genome Institute"/>
            <person name="Mondo S.J."/>
            <person name="Dannebaum R.O."/>
            <person name="Kuo R.C."/>
            <person name="Labutti K."/>
            <person name="Haridas S."/>
            <person name="Kuo A."/>
            <person name="Salamov A."/>
            <person name="Ahrendt S.R."/>
            <person name="Lipzen A."/>
            <person name="Sullivan W."/>
            <person name="Andreopoulos W.B."/>
            <person name="Clum A."/>
            <person name="Lindquist E."/>
            <person name="Daum C."/>
            <person name="Ramamoorthy G.K."/>
            <person name="Gryganskyi A."/>
            <person name="Culley D."/>
            <person name="Magnuson J.K."/>
            <person name="James T.Y."/>
            <person name="O'Malley M.A."/>
            <person name="Stajich J.E."/>
            <person name="Spatafora J.W."/>
            <person name="Visel A."/>
            <person name="Grigoriev I.V."/>
        </authorList>
    </citation>
    <scope>NUCLEOTIDE SEQUENCE [LARGE SCALE GENOMIC DNA]</scope>
    <source>
        <strain evidence="2 3">NRRL 3116</strain>
    </source>
</reference>
<dbReference type="EMBL" id="MCFF01000067">
    <property type="protein sequence ID" value="ORY99585.1"/>
    <property type="molecule type" value="Genomic_DNA"/>
</dbReference>
<dbReference type="RefSeq" id="XP_021875880.1">
    <property type="nucleotide sequence ID" value="XM_022025962.1"/>
</dbReference>
<comment type="caution">
    <text evidence="2">The sequence shown here is derived from an EMBL/GenBank/DDBJ whole genome shotgun (WGS) entry which is preliminary data.</text>
</comment>
<protein>
    <submittedName>
        <fullName evidence="2">Uncharacterized protein</fullName>
    </submittedName>
</protein>
<dbReference type="AlphaFoldDB" id="A0A1Y2G6X9"/>
<evidence type="ECO:0000313" key="3">
    <source>
        <dbReference type="Proteomes" id="UP000193648"/>
    </source>
</evidence>
<dbReference type="InParanoid" id="A0A1Y2G6X9"/>
<accession>A0A1Y2G6X9</accession>
<feature type="region of interest" description="Disordered" evidence="1">
    <location>
        <begin position="159"/>
        <end position="189"/>
    </location>
</feature>
<dbReference type="GeneID" id="33567805"/>
<keyword evidence="3" id="KW-1185">Reference proteome</keyword>
<gene>
    <name evidence="2" type="ORF">BCR41DRAFT_363890</name>
</gene>
<dbReference type="Proteomes" id="UP000193648">
    <property type="component" value="Unassembled WGS sequence"/>
</dbReference>